<proteinExistence type="evidence at transcript level"/>
<evidence type="ECO:0000256" key="1">
    <source>
        <dbReference type="SAM" id="Phobius"/>
    </source>
</evidence>
<keyword evidence="1" id="KW-1133">Transmembrane helix</keyword>
<feature type="transmembrane region" description="Helical" evidence="1">
    <location>
        <begin position="509"/>
        <end position="530"/>
    </location>
</feature>
<protein>
    <recommendedName>
        <fullName evidence="2">SAC domain-containing protein</fullName>
    </recommendedName>
</protein>
<dbReference type="PANTHER" id="PTHR45662">
    <property type="entry name" value="PHOSPHATIDYLINOSITIDE PHOSPHATASE SAC1"/>
    <property type="match status" value="1"/>
</dbReference>
<dbReference type="Pfam" id="PF02383">
    <property type="entry name" value="Syja_N"/>
    <property type="match status" value="1"/>
</dbReference>
<keyword evidence="1" id="KW-0472">Membrane</keyword>
<organism evidence="3">
    <name type="scientific">Picea sitchensis</name>
    <name type="common">Sitka spruce</name>
    <name type="synonym">Pinus sitchensis</name>
    <dbReference type="NCBI Taxonomy" id="3332"/>
    <lineage>
        <taxon>Eukaryota</taxon>
        <taxon>Viridiplantae</taxon>
        <taxon>Streptophyta</taxon>
        <taxon>Embryophyta</taxon>
        <taxon>Tracheophyta</taxon>
        <taxon>Spermatophyta</taxon>
        <taxon>Pinopsida</taxon>
        <taxon>Pinidae</taxon>
        <taxon>Conifers I</taxon>
        <taxon>Pinales</taxon>
        <taxon>Pinaceae</taxon>
        <taxon>Picea</taxon>
    </lineage>
</organism>
<dbReference type="AlphaFoldDB" id="B8LL30"/>
<accession>B8LL30</accession>
<sequence>MQLLEYPEEYIIKPSDGGSYQPLSISRLDGSLNLIGEAPITSPMEMTVIYGVVGAIKLLAGTYVFVITSRKQVGMHQGFPVFQIMSLKFLSCNKALKLSTAEEKRDEAYFVSLLKIVETSSGLYFSYQTDLTLNAQRSHNFAGLRKIPPLWKQADPRFLWNRSLIEELIEAKLEPYILPVIQGSFQTIQVTLKESLVRVTLISRRCIRRIGTRMWRRGADLEGHVANFIETEQLLEVDGFITSYLQVRGSIPVLWEQIVDLTYKPKLNIINTDETPKVVERHFRDLVQRYGPVLAVDLADRKGNEGPLSLAYADAVQSLKHIRYISFDFHRICGLVHFQRLQLLYEQLAEDLKKQGYFLTNPAGEMIEEQKGIVRVNCIDCLDRTNVSQSFLAQKSFDSQLQRIGLFSTSECMLQHSNIHREFKILWANHGDEVSIQYSGTHALKGDFVRYGRQTVSGLIKDGLSALARYYLNNFHDGIRQDAMDLVAGHYTVSRGNPSPFHLNGFESLAYLPVASVLIVGGLTITTLSLHQARDAHRFLCSVVWAGVTAGVMAIVKANGRLFCSRPRLCKLY</sequence>
<name>B8LL30_PICSI</name>
<feature type="domain" description="SAC" evidence="2">
    <location>
        <begin position="114"/>
        <end position="440"/>
    </location>
</feature>
<dbReference type="EMBL" id="EF676457">
    <property type="protein sequence ID" value="ABR16360.1"/>
    <property type="molecule type" value="mRNA"/>
</dbReference>
<dbReference type="GO" id="GO:0005783">
    <property type="term" value="C:endoplasmic reticulum"/>
    <property type="evidence" value="ECO:0007669"/>
    <property type="project" value="TreeGrafter"/>
</dbReference>
<evidence type="ECO:0000259" key="2">
    <source>
        <dbReference type="PROSITE" id="PS50275"/>
    </source>
</evidence>
<dbReference type="GO" id="GO:0046856">
    <property type="term" value="P:phosphatidylinositol dephosphorylation"/>
    <property type="evidence" value="ECO:0007669"/>
    <property type="project" value="TreeGrafter"/>
</dbReference>
<evidence type="ECO:0000313" key="3">
    <source>
        <dbReference type="EMBL" id="ABR16360.1"/>
    </source>
</evidence>
<dbReference type="PROSITE" id="PS50275">
    <property type="entry name" value="SAC"/>
    <property type="match status" value="1"/>
</dbReference>
<dbReference type="GO" id="GO:0043812">
    <property type="term" value="F:phosphatidylinositol-4-phosphate phosphatase activity"/>
    <property type="evidence" value="ECO:0007669"/>
    <property type="project" value="TreeGrafter"/>
</dbReference>
<feature type="transmembrane region" description="Helical" evidence="1">
    <location>
        <begin position="536"/>
        <end position="556"/>
    </location>
</feature>
<dbReference type="PANTHER" id="PTHR45662:SF10">
    <property type="entry name" value="PHOSPHOINOSITIDE PHOSPHATASE SAC8"/>
    <property type="match status" value="1"/>
</dbReference>
<reference evidence="3" key="1">
    <citation type="submission" date="2007-06" db="EMBL/GenBank/DDBJ databases">
        <title>Full length cDNA sequences from Sitka Spruce (Picea sitchensis).</title>
        <authorList>
            <person name="Ralph S.G."/>
            <person name="Chun H.E."/>
            <person name="Liao N."/>
            <person name="Ali J."/>
            <person name="Reid K."/>
            <person name="Kolosova N."/>
            <person name="Cooper N."/>
            <person name="Cullis C."/>
            <person name="Jancsik S."/>
            <person name="Moore R."/>
            <person name="Mayo M."/>
            <person name="Wagner S."/>
            <person name="Holt R.A."/>
            <person name="Jones S.J.M."/>
            <person name="Marra M.A."/>
            <person name="Ritland C.E."/>
            <person name="Ritland K."/>
            <person name="Bohlmann J."/>
        </authorList>
    </citation>
    <scope>NUCLEOTIDE SEQUENCE</scope>
    <source>
        <tissue evidence="3">Green portion of the leader tissue</tissue>
    </source>
</reference>
<dbReference type="InterPro" id="IPR002013">
    <property type="entry name" value="SAC_dom"/>
</dbReference>
<keyword evidence="1" id="KW-0812">Transmembrane</keyword>